<organism evidence="1 2">
    <name type="scientific">Niabella soli DSM 19437</name>
    <dbReference type="NCBI Taxonomy" id="929713"/>
    <lineage>
        <taxon>Bacteria</taxon>
        <taxon>Pseudomonadati</taxon>
        <taxon>Bacteroidota</taxon>
        <taxon>Chitinophagia</taxon>
        <taxon>Chitinophagales</taxon>
        <taxon>Chitinophagaceae</taxon>
        <taxon>Niabella</taxon>
    </lineage>
</organism>
<accession>W0F6J6</accession>
<keyword evidence="2" id="KW-1185">Reference proteome</keyword>
<protein>
    <submittedName>
        <fullName evidence="1">Uncharacterized protein</fullName>
    </submittedName>
</protein>
<proteinExistence type="predicted"/>
<name>W0F6J6_9BACT</name>
<gene>
    <name evidence="1" type="ORF">NIASO_07525</name>
</gene>
<dbReference type="AlphaFoldDB" id="W0F6J6"/>
<dbReference type="HOGENOM" id="CLU_3330651_0_0_10"/>
<reference evidence="1 2" key="1">
    <citation type="submission" date="2013-12" db="EMBL/GenBank/DDBJ databases">
        <authorList>
            <consortium name="DOE Joint Genome Institute"/>
            <person name="Eisen J."/>
            <person name="Huntemann M."/>
            <person name="Han J."/>
            <person name="Chen A."/>
            <person name="Kyrpides N."/>
            <person name="Mavromatis K."/>
            <person name="Markowitz V."/>
            <person name="Palaniappan K."/>
            <person name="Ivanova N."/>
            <person name="Schaumberg A."/>
            <person name="Pati A."/>
            <person name="Liolios K."/>
            <person name="Nordberg H.P."/>
            <person name="Cantor M.N."/>
            <person name="Hua S.X."/>
            <person name="Woyke T."/>
        </authorList>
    </citation>
    <scope>NUCLEOTIDE SEQUENCE [LARGE SCALE GENOMIC DNA]</scope>
    <source>
        <strain evidence="2">DSM 19437</strain>
    </source>
</reference>
<dbReference type="STRING" id="929713.NIASO_07525"/>
<dbReference type="EMBL" id="CP007035">
    <property type="protein sequence ID" value="AHF17438.1"/>
    <property type="molecule type" value="Genomic_DNA"/>
</dbReference>
<dbReference type="KEGG" id="nso:NIASO_07525"/>
<sequence length="38" mass="4181">MLDPETSIRAVSKADGFCAIADGKTGNYNYNKLIYNIL</sequence>
<dbReference type="Proteomes" id="UP000003586">
    <property type="component" value="Chromosome"/>
</dbReference>
<evidence type="ECO:0000313" key="2">
    <source>
        <dbReference type="Proteomes" id="UP000003586"/>
    </source>
</evidence>
<evidence type="ECO:0000313" key="1">
    <source>
        <dbReference type="EMBL" id="AHF17438.1"/>
    </source>
</evidence>